<accession>A0ABR2EQT4</accession>
<dbReference type="InterPro" id="IPR036882">
    <property type="entry name" value="Alba-like_dom_sf"/>
</dbReference>
<evidence type="ECO:0000313" key="3">
    <source>
        <dbReference type="EMBL" id="KAK8564382.1"/>
    </source>
</evidence>
<dbReference type="Pfam" id="PF07800">
    <property type="entry name" value="DUF1644"/>
    <property type="match status" value="1"/>
</dbReference>
<dbReference type="EMBL" id="JBBPBM010000011">
    <property type="protein sequence ID" value="KAK8564382.1"/>
    <property type="molecule type" value="Genomic_DNA"/>
</dbReference>
<feature type="domain" description="DNA/RNA-binding protein Alba-like" evidence="2">
    <location>
        <begin position="349"/>
        <end position="408"/>
    </location>
</feature>
<reference evidence="3 4" key="1">
    <citation type="journal article" date="2024" name="G3 (Bethesda)">
        <title>Genome assembly of Hibiscus sabdariffa L. provides insights into metabolisms of medicinal natural products.</title>
        <authorList>
            <person name="Kim T."/>
        </authorList>
    </citation>
    <scope>NUCLEOTIDE SEQUENCE [LARGE SCALE GENOMIC DNA]</scope>
    <source>
        <strain evidence="3">TK-2024</strain>
        <tissue evidence="3">Old leaves</tissue>
    </source>
</reference>
<dbReference type="PANTHER" id="PTHR31197:SF12">
    <property type="entry name" value="OS02G0770600 PROTEIN"/>
    <property type="match status" value="1"/>
</dbReference>
<dbReference type="InterPro" id="IPR002775">
    <property type="entry name" value="DNA/RNA-bd_Alba-like"/>
</dbReference>
<evidence type="ECO:0000259" key="2">
    <source>
        <dbReference type="Pfam" id="PF01918"/>
    </source>
</evidence>
<evidence type="ECO:0000256" key="1">
    <source>
        <dbReference type="SAM" id="MobiDB-lite"/>
    </source>
</evidence>
<name>A0ABR2EQT4_9ROSI</name>
<feature type="compositionally biased region" description="Gly residues" evidence="1">
    <location>
        <begin position="488"/>
        <end position="498"/>
    </location>
</feature>
<gene>
    <name evidence="3" type="ORF">V6N12_036507</name>
</gene>
<dbReference type="InterPro" id="IPR012866">
    <property type="entry name" value="DUF1644"/>
</dbReference>
<comment type="caution">
    <text evidence="3">The sequence shown here is derived from an EMBL/GenBank/DDBJ whole genome shotgun (WGS) entry which is preliminary data.</text>
</comment>
<dbReference type="Gene3D" id="3.30.110.20">
    <property type="entry name" value="Alba-like domain"/>
    <property type="match status" value="1"/>
</dbReference>
<feature type="compositionally biased region" description="Basic residues" evidence="1">
    <location>
        <begin position="499"/>
        <end position="512"/>
    </location>
</feature>
<dbReference type="Pfam" id="PF01918">
    <property type="entry name" value="Alba"/>
    <property type="match status" value="1"/>
</dbReference>
<dbReference type="SUPFAM" id="SSF82704">
    <property type="entry name" value="AlbA-like"/>
    <property type="match status" value="1"/>
</dbReference>
<dbReference type="Proteomes" id="UP001472677">
    <property type="component" value="Unassembled WGS sequence"/>
</dbReference>
<feature type="region of interest" description="Disordered" evidence="1">
    <location>
        <begin position="458"/>
        <end position="544"/>
    </location>
</feature>
<dbReference type="PANTHER" id="PTHR31197">
    <property type="entry name" value="OS01G0612600 PROTEIN"/>
    <property type="match status" value="1"/>
</dbReference>
<keyword evidence="4" id="KW-1185">Reference proteome</keyword>
<sequence length="580" mass="64312">MAKGSNRRRGIAFRQLKPTPYSFTSCNRDVSEALYPKKCSKSLQKKDWEDTICSVCLECPHNAVLLLCSSHDNGCRPYMCGTSFRYSNCFDQYKKFYTKVVSSNEEEPLLSSINDPVLAPSSGLACPFCRGLVKGWTVVEPARECLNAKRRICMQDGCTFVGTFKELRKHMRSDHPRAQPREVDPTLEQKWRRLVREWDQEDVISIIRSTMQGAMLFGDYVIEGNHHGFWTDEDGLDADAVVRSGGFEAGLYANIIRLLHEFRPSGNGLGRQAMQPTHAADENAVGVQHTSPVGLSDQDGNGDGGNIALPLPLLLKLKDPRSRSVSPRIVMDRYQKVEKPKAETPINENELRITAQGRMRNYISYAITLLQEKGANEIVLKATGRAINKTVMIAELIKRRISGLHQNTSTGSIDITDTWEPLEEGLLPLETTRHVSIITITLSKKELDSSSIGYQPPIPADQVKPSTEFEDNEGGNVNGGMEDNRNGGYDGGRGYGGRGRGRARGRGYRGRGRGYGGGNTQRDSGYYNGYGPSGPLPASGRGRGRGAVELRVSHPMVRSRKVLDQNPPSKILLQNYGFRV</sequence>
<evidence type="ECO:0000313" key="4">
    <source>
        <dbReference type="Proteomes" id="UP001472677"/>
    </source>
</evidence>
<protein>
    <recommendedName>
        <fullName evidence="2">DNA/RNA-binding protein Alba-like domain-containing protein</fullName>
    </recommendedName>
</protein>
<proteinExistence type="predicted"/>
<organism evidence="3 4">
    <name type="scientific">Hibiscus sabdariffa</name>
    <name type="common">roselle</name>
    <dbReference type="NCBI Taxonomy" id="183260"/>
    <lineage>
        <taxon>Eukaryota</taxon>
        <taxon>Viridiplantae</taxon>
        <taxon>Streptophyta</taxon>
        <taxon>Embryophyta</taxon>
        <taxon>Tracheophyta</taxon>
        <taxon>Spermatophyta</taxon>
        <taxon>Magnoliopsida</taxon>
        <taxon>eudicotyledons</taxon>
        <taxon>Gunneridae</taxon>
        <taxon>Pentapetalae</taxon>
        <taxon>rosids</taxon>
        <taxon>malvids</taxon>
        <taxon>Malvales</taxon>
        <taxon>Malvaceae</taxon>
        <taxon>Malvoideae</taxon>
        <taxon>Hibiscus</taxon>
    </lineage>
</organism>